<dbReference type="EMBL" id="ML991869">
    <property type="protein sequence ID" value="KAF2229263.1"/>
    <property type="molecule type" value="Genomic_DNA"/>
</dbReference>
<gene>
    <name evidence="2" type="ORF">EV356DRAFT_511090</name>
</gene>
<keyword evidence="3" id="KW-1185">Reference proteome</keyword>
<organism evidence="2 3">
    <name type="scientific">Viridothelium virens</name>
    <name type="common">Speckled blister lichen</name>
    <name type="synonym">Trypethelium virens</name>
    <dbReference type="NCBI Taxonomy" id="1048519"/>
    <lineage>
        <taxon>Eukaryota</taxon>
        <taxon>Fungi</taxon>
        <taxon>Dikarya</taxon>
        <taxon>Ascomycota</taxon>
        <taxon>Pezizomycotina</taxon>
        <taxon>Dothideomycetes</taxon>
        <taxon>Dothideomycetes incertae sedis</taxon>
        <taxon>Trypetheliales</taxon>
        <taxon>Trypetheliaceae</taxon>
        <taxon>Viridothelium</taxon>
    </lineage>
</organism>
<evidence type="ECO:0000313" key="3">
    <source>
        <dbReference type="Proteomes" id="UP000800092"/>
    </source>
</evidence>
<protein>
    <submittedName>
        <fullName evidence="2">Uncharacterized protein</fullName>
    </submittedName>
</protein>
<feature type="compositionally biased region" description="Basic and acidic residues" evidence="1">
    <location>
        <begin position="152"/>
        <end position="161"/>
    </location>
</feature>
<name>A0A6A6GVC0_VIRVR</name>
<proteinExistence type="predicted"/>
<accession>A0A6A6GVC0</accession>
<evidence type="ECO:0000256" key="1">
    <source>
        <dbReference type="SAM" id="MobiDB-lite"/>
    </source>
</evidence>
<feature type="compositionally biased region" description="Basic residues" evidence="1">
    <location>
        <begin position="167"/>
        <end position="178"/>
    </location>
</feature>
<reference evidence="2" key="1">
    <citation type="journal article" date="2020" name="Stud. Mycol.">
        <title>101 Dothideomycetes genomes: a test case for predicting lifestyles and emergence of pathogens.</title>
        <authorList>
            <person name="Haridas S."/>
            <person name="Albert R."/>
            <person name="Binder M."/>
            <person name="Bloem J."/>
            <person name="Labutti K."/>
            <person name="Salamov A."/>
            <person name="Andreopoulos B."/>
            <person name="Baker S."/>
            <person name="Barry K."/>
            <person name="Bills G."/>
            <person name="Bluhm B."/>
            <person name="Cannon C."/>
            <person name="Castanera R."/>
            <person name="Culley D."/>
            <person name="Daum C."/>
            <person name="Ezra D."/>
            <person name="Gonzalez J."/>
            <person name="Henrissat B."/>
            <person name="Kuo A."/>
            <person name="Liang C."/>
            <person name="Lipzen A."/>
            <person name="Lutzoni F."/>
            <person name="Magnuson J."/>
            <person name="Mondo S."/>
            <person name="Nolan M."/>
            <person name="Ohm R."/>
            <person name="Pangilinan J."/>
            <person name="Park H.-J."/>
            <person name="Ramirez L."/>
            <person name="Alfaro M."/>
            <person name="Sun H."/>
            <person name="Tritt A."/>
            <person name="Yoshinaga Y."/>
            <person name="Zwiers L.-H."/>
            <person name="Turgeon B."/>
            <person name="Goodwin S."/>
            <person name="Spatafora J."/>
            <person name="Crous P."/>
            <person name="Grigoriev I."/>
        </authorList>
    </citation>
    <scope>NUCLEOTIDE SEQUENCE</scope>
    <source>
        <strain evidence="2">Tuck. ex Michener</strain>
    </source>
</reference>
<feature type="region of interest" description="Disordered" evidence="1">
    <location>
        <begin position="1"/>
        <end position="25"/>
    </location>
</feature>
<dbReference type="AlphaFoldDB" id="A0A6A6GVC0"/>
<dbReference type="Proteomes" id="UP000800092">
    <property type="component" value="Unassembled WGS sequence"/>
</dbReference>
<feature type="compositionally biased region" description="Polar residues" evidence="1">
    <location>
        <begin position="8"/>
        <end position="25"/>
    </location>
</feature>
<feature type="region of interest" description="Disordered" evidence="1">
    <location>
        <begin position="113"/>
        <end position="178"/>
    </location>
</feature>
<evidence type="ECO:0000313" key="2">
    <source>
        <dbReference type="EMBL" id="KAF2229263.1"/>
    </source>
</evidence>
<feature type="compositionally biased region" description="Polar residues" evidence="1">
    <location>
        <begin position="138"/>
        <end position="149"/>
    </location>
</feature>
<sequence>MGPAPAVTESTLGPSSSASDTTITPSPMACLRPDSQIPWTPLEFEALHALTQMSRAVPTPPRLRTRAENPIYIPILEGDTWESVQRRERICPKATCLERVIYAEIGQAMKSMRAQQTTNAHGHTHAHANDQAEAWPTSGESATSSQTLQDEVVSRGAERGEGTGGPMRRRNLRRRSPH</sequence>